<sequence>MPGAHLSRTELAEAVNAWLLVNTDRPGILDDAYVARLERGRIRWPNSDYRAAFRAVLGATSDAGLGFRPSAANRRPVRTATALPNPSANTPAASPDAPGETPSNVPGIRAIATAFQTADRRLGGGALYGSVLRYLTTEIGPRLVDAEGPAGSELFAAAASLTEIAGWMAHDGGDDTAARNHFERAYRLASAADHVPLIANVCASMSHLAVELNEPAEAVRIAEVGLSKVPRTSGTSQLAARLHAMRARALAATGATAATVSALSEAERALSVTDNDPSPDWIARFDQASLASETATCLRQLGDLDGARRQAECVIELRVGDRVRSRAFGHLTLAELLADAGRVDEAATLGAEVCRATVSLASARVRRRLEALGAAVRPHATVPEVRAFLHMLEPDVTRSERYPRWPV</sequence>
<feature type="compositionally biased region" description="Low complexity" evidence="1">
    <location>
        <begin position="80"/>
        <end position="98"/>
    </location>
</feature>
<dbReference type="EMBL" id="MSIE01000029">
    <property type="protein sequence ID" value="OLF16395.1"/>
    <property type="molecule type" value="Genomic_DNA"/>
</dbReference>
<organism evidence="2 3">
    <name type="scientific">Actinophytocola xanthii</name>
    <dbReference type="NCBI Taxonomy" id="1912961"/>
    <lineage>
        <taxon>Bacteria</taxon>
        <taxon>Bacillati</taxon>
        <taxon>Actinomycetota</taxon>
        <taxon>Actinomycetes</taxon>
        <taxon>Pseudonocardiales</taxon>
        <taxon>Pseudonocardiaceae</taxon>
    </lineage>
</organism>
<keyword evidence="3" id="KW-1185">Reference proteome</keyword>
<dbReference type="AlphaFoldDB" id="A0A1Q8CPV8"/>
<feature type="region of interest" description="Disordered" evidence="1">
    <location>
        <begin position="80"/>
        <end position="105"/>
    </location>
</feature>
<dbReference type="STRING" id="1912961.BU204_16180"/>
<comment type="caution">
    <text evidence="2">The sequence shown here is derived from an EMBL/GenBank/DDBJ whole genome shotgun (WGS) entry which is preliminary data.</text>
</comment>
<evidence type="ECO:0000313" key="3">
    <source>
        <dbReference type="Proteomes" id="UP000185596"/>
    </source>
</evidence>
<dbReference type="RefSeq" id="WP_075126517.1">
    <property type="nucleotide sequence ID" value="NZ_MSIE01000029.1"/>
</dbReference>
<dbReference type="InterPro" id="IPR011990">
    <property type="entry name" value="TPR-like_helical_dom_sf"/>
</dbReference>
<dbReference type="Proteomes" id="UP000185596">
    <property type="component" value="Unassembled WGS sequence"/>
</dbReference>
<gene>
    <name evidence="2" type="ORF">BU204_16180</name>
</gene>
<protein>
    <recommendedName>
        <fullName evidence="4">Transcriptional regulator</fullName>
    </recommendedName>
</protein>
<evidence type="ECO:0000313" key="2">
    <source>
        <dbReference type="EMBL" id="OLF16395.1"/>
    </source>
</evidence>
<accession>A0A1Q8CPV8</accession>
<dbReference type="SUPFAM" id="SSF48452">
    <property type="entry name" value="TPR-like"/>
    <property type="match status" value="2"/>
</dbReference>
<dbReference type="OrthoDB" id="3213425at2"/>
<name>A0A1Q8CPV8_9PSEU</name>
<proteinExistence type="predicted"/>
<dbReference type="Gene3D" id="1.25.40.10">
    <property type="entry name" value="Tetratricopeptide repeat domain"/>
    <property type="match status" value="1"/>
</dbReference>
<evidence type="ECO:0000256" key="1">
    <source>
        <dbReference type="SAM" id="MobiDB-lite"/>
    </source>
</evidence>
<reference evidence="2 3" key="1">
    <citation type="submission" date="2016-12" db="EMBL/GenBank/DDBJ databases">
        <title>The draft genome sequence of Actinophytocola sp. 11-183.</title>
        <authorList>
            <person name="Wang W."/>
            <person name="Yuan L."/>
        </authorList>
    </citation>
    <scope>NUCLEOTIDE SEQUENCE [LARGE SCALE GENOMIC DNA]</scope>
    <source>
        <strain evidence="2 3">11-183</strain>
    </source>
</reference>
<evidence type="ECO:0008006" key="4">
    <source>
        <dbReference type="Google" id="ProtNLM"/>
    </source>
</evidence>